<dbReference type="InterPro" id="IPR003871">
    <property type="entry name" value="RFA1B/D_OB_1st"/>
</dbReference>
<evidence type="ECO:0000259" key="1">
    <source>
        <dbReference type="Pfam" id="PF02721"/>
    </source>
</evidence>
<organism evidence="2 3">
    <name type="scientific">Microthlaspi erraticum</name>
    <dbReference type="NCBI Taxonomy" id="1685480"/>
    <lineage>
        <taxon>Eukaryota</taxon>
        <taxon>Viridiplantae</taxon>
        <taxon>Streptophyta</taxon>
        <taxon>Embryophyta</taxon>
        <taxon>Tracheophyta</taxon>
        <taxon>Spermatophyta</taxon>
        <taxon>Magnoliopsida</taxon>
        <taxon>eudicotyledons</taxon>
        <taxon>Gunneridae</taxon>
        <taxon>Pentapetalae</taxon>
        <taxon>rosids</taxon>
        <taxon>malvids</taxon>
        <taxon>Brassicales</taxon>
        <taxon>Brassicaceae</taxon>
        <taxon>Coluteocarpeae</taxon>
        <taxon>Microthlaspi</taxon>
    </lineage>
</organism>
<protein>
    <recommendedName>
        <fullName evidence="1">Replication protein A 70 kDa DNA-binding subunit B/D first OB fold domain-containing protein</fullName>
    </recommendedName>
</protein>
<name>A0A6D2HFE0_9BRAS</name>
<dbReference type="InterPro" id="IPR012340">
    <property type="entry name" value="NA-bd_OB-fold"/>
</dbReference>
<reference evidence="2" key="1">
    <citation type="submission" date="2020-01" db="EMBL/GenBank/DDBJ databases">
        <authorList>
            <person name="Mishra B."/>
        </authorList>
    </citation>
    <scope>NUCLEOTIDE SEQUENCE [LARGE SCALE GENOMIC DNA]</scope>
</reference>
<dbReference type="Gene3D" id="2.40.50.140">
    <property type="entry name" value="Nucleic acid-binding proteins"/>
    <property type="match status" value="1"/>
</dbReference>
<proteinExistence type="predicted"/>
<keyword evidence="3" id="KW-1185">Reference proteome</keyword>
<dbReference type="AlphaFoldDB" id="A0A6D2HFE0"/>
<gene>
    <name evidence="2" type="ORF">MERR_LOCUS1773</name>
</gene>
<dbReference type="Proteomes" id="UP000467841">
    <property type="component" value="Unassembled WGS sequence"/>
</dbReference>
<comment type="caution">
    <text evidence="2">The sequence shown here is derived from an EMBL/GenBank/DDBJ whole genome shotgun (WGS) entry which is preliminary data.</text>
</comment>
<sequence length="164" mass="19728">MVALPIAELTPHQRRQLSKVKVLKKLIDIKQFGDSVLNFIFVDIYYGRVRTQVTQEDLRFNFYKETIHKGEWKAIYDFQYVPAMPFMRLYQKSGMLYFMEDTTVEETFTDHDMDHWMYFQEFANVKDETCGTKYPVSNCDNIIYNKLDRNKHDDDDVDVEYLML</sequence>
<feature type="domain" description="Replication protein A 70 kDa DNA-binding subunit B/D first OB fold" evidence="1">
    <location>
        <begin position="7"/>
        <end position="106"/>
    </location>
</feature>
<evidence type="ECO:0000313" key="2">
    <source>
        <dbReference type="EMBL" id="CAA7014539.1"/>
    </source>
</evidence>
<accession>A0A6D2HFE0</accession>
<evidence type="ECO:0000313" key="3">
    <source>
        <dbReference type="Proteomes" id="UP000467841"/>
    </source>
</evidence>
<dbReference type="EMBL" id="CACVBM020000111">
    <property type="protein sequence ID" value="CAA7014539.1"/>
    <property type="molecule type" value="Genomic_DNA"/>
</dbReference>
<dbReference type="Pfam" id="PF02721">
    <property type="entry name" value="DUF223"/>
    <property type="match status" value="1"/>
</dbReference>